<comment type="caution">
    <text evidence="2">The sequence shown here is derived from an EMBL/GenBank/DDBJ whole genome shotgun (WGS) entry which is preliminary data.</text>
</comment>
<evidence type="ECO:0000313" key="3">
    <source>
        <dbReference type="Proteomes" id="UP001221150"/>
    </source>
</evidence>
<gene>
    <name evidence="2" type="ORF">P3H78_32545</name>
</gene>
<sequence>AALTETNPGITLLQPDRQHETILQGRSVNFPLLRRSTEIRHGQKLLRRYLDPAVLTESEARRGREGLRGADLAAAVTADQIGAALARLAEDAPVDTPVDYADSGLPLPSYEEELHHLERVAGFFTAPRTTGAATDSASTTSGART</sequence>
<proteinExistence type="predicted"/>
<dbReference type="InterPro" id="IPR046675">
    <property type="entry name" value="DUF6545"/>
</dbReference>
<keyword evidence="3" id="KW-1185">Reference proteome</keyword>
<name>A0ABT6AF26_9ACTN</name>
<feature type="non-terminal residue" evidence="2">
    <location>
        <position position="1"/>
    </location>
</feature>
<accession>A0ABT6AF26</accession>
<protein>
    <recommendedName>
        <fullName evidence="1">DUF6545 domain-containing protein</fullName>
    </recommendedName>
</protein>
<feature type="domain" description="DUF6545" evidence="1">
    <location>
        <begin position="2"/>
        <end position="124"/>
    </location>
</feature>
<dbReference type="RefSeq" id="WP_369015729.1">
    <property type="nucleotide sequence ID" value="NZ_JARJBB010000054.1"/>
</dbReference>
<dbReference type="Pfam" id="PF20182">
    <property type="entry name" value="DUF6545"/>
    <property type="match status" value="1"/>
</dbReference>
<dbReference type="EMBL" id="JARJBB010000054">
    <property type="protein sequence ID" value="MDF3303253.1"/>
    <property type="molecule type" value="Genomic_DNA"/>
</dbReference>
<dbReference type="Proteomes" id="UP001221150">
    <property type="component" value="Unassembled WGS sequence"/>
</dbReference>
<reference evidence="2 3" key="1">
    <citation type="submission" date="2023-03" db="EMBL/GenBank/DDBJ databases">
        <title>Draft genome sequence of Streptomyces sp. K1PA1 isolated from peat swamp forest in Thailand.</title>
        <authorList>
            <person name="Klaysubun C."/>
            <person name="Duangmal K."/>
        </authorList>
    </citation>
    <scope>NUCLEOTIDE SEQUENCE [LARGE SCALE GENOMIC DNA]</scope>
    <source>
        <strain evidence="2 3">K1PA1</strain>
    </source>
</reference>
<evidence type="ECO:0000259" key="1">
    <source>
        <dbReference type="Pfam" id="PF20182"/>
    </source>
</evidence>
<organism evidence="2 3">
    <name type="scientific">Streptomyces tropicalis</name>
    <dbReference type="NCBI Taxonomy" id="3034234"/>
    <lineage>
        <taxon>Bacteria</taxon>
        <taxon>Bacillati</taxon>
        <taxon>Actinomycetota</taxon>
        <taxon>Actinomycetes</taxon>
        <taxon>Kitasatosporales</taxon>
        <taxon>Streptomycetaceae</taxon>
        <taxon>Streptomyces</taxon>
    </lineage>
</organism>
<evidence type="ECO:0000313" key="2">
    <source>
        <dbReference type="EMBL" id="MDF3303253.1"/>
    </source>
</evidence>